<feature type="domain" description="Acetyl-CoA hydrolase/transferase C-terminal" evidence="1">
    <location>
        <begin position="262"/>
        <end position="418"/>
    </location>
</feature>
<dbReference type="InterPro" id="IPR046433">
    <property type="entry name" value="ActCoA_hydro"/>
</dbReference>
<reference evidence="2 3" key="1">
    <citation type="submission" date="2019-09" db="EMBL/GenBank/DDBJ databases">
        <title>Photobacterium damselae subsp. damselae CDC-2227-81, a human clinical isolate.</title>
        <authorList>
            <person name="Osorio C.R."/>
        </authorList>
    </citation>
    <scope>NUCLEOTIDE SEQUENCE [LARGE SCALE GENOMIC DNA]</scope>
    <source>
        <strain evidence="2 3">CDC-2227-81</strain>
    </source>
</reference>
<dbReference type="EMBL" id="VZUQ01000097">
    <property type="protein sequence ID" value="KAB1173673.1"/>
    <property type="molecule type" value="Genomic_DNA"/>
</dbReference>
<keyword evidence="2" id="KW-0808">Transferase</keyword>
<dbReference type="PANTHER" id="PTHR21432:SF20">
    <property type="entry name" value="ACETYL-COA HYDROLASE"/>
    <property type="match status" value="1"/>
</dbReference>
<comment type="caution">
    <text evidence="2">The sequence shown here is derived from an EMBL/GenBank/DDBJ whole genome shotgun (WGS) entry which is preliminary data.</text>
</comment>
<dbReference type="InterPro" id="IPR026888">
    <property type="entry name" value="AcetylCoA_hyd_C"/>
</dbReference>
<dbReference type="GO" id="GO:0008775">
    <property type="term" value="F:acetate CoA-transferase activity"/>
    <property type="evidence" value="ECO:0007669"/>
    <property type="project" value="InterPro"/>
</dbReference>
<sequence>MKDLNIVSMEHAVSTIKSGDRVWIGGATGISYEFISTMEKNSKDLKDINIIGGMVLNPKQQFMRPDYKGTFFYTSLFLGPLERVMRPLGNMELNTTHYSCMKELFAELKPNVAVFEVSPPNDEGFCSLGPIGGVSCYDIAQMADTVILVINQNVPACGGKRNHIHINEATVLTSSKLPLITIATEEIGDIDQQIGQLVAELVDDGCTLQIGIGSISNAVGYALKNKKDIKIHTEMLTSSMVELIQAGAVNPKYDVTCTLAMGDQNLVNYLKSAKNLIINPCYEVTNPYLVAQYNNFISINTCIAVDLTGQVTAEGMGYRQISGTGGAYDFARAARMSKGGKSIIALKSSYRDKNGQLISNIMTGFPEGTPITYLRSDIDYIVTEYGVANLMNKSYEERVTLLINIAHPELRDKLMAEAKYQGLV</sequence>
<dbReference type="Proteomes" id="UP000480943">
    <property type="component" value="Unassembled WGS sequence"/>
</dbReference>
<dbReference type="InterPro" id="IPR038460">
    <property type="entry name" value="AcetylCoA_hyd_C_sf"/>
</dbReference>
<evidence type="ECO:0000259" key="1">
    <source>
        <dbReference type="Pfam" id="PF13336"/>
    </source>
</evidence>
<dbReference type="Gene3D" id="3.30.750.70">
    <property type="entry name" value="4-hydroxybutyrate coenzyme like domains"/>
    <property type="match status" value="1"/>
</dbReference>
<dbReference type="Gene3D" id="3.40.1080.20">
    <property type="entry name" value="Acetyl-CoA hydrolase/transferase C-terminal domain"/>
    <property type="match status" value="1"/>
</dbReference>
<gene>
    <name evidence="2" type="ORF">F6450_19900</name>
</gene>
<accession>A0AAD3WS44</accession>
<evidence type="ECO:0000313" key="2">
    <source>
        <dbReference type="EMBL" id="KAB1173673.1"/>
    </source>
</evidence>
<dbReference type="GO" id="GO:0006083">
    <property type="term" value="P:acetate metabolic process"/>
    <property type="evidence" value="ECO:0007669"/>
    <property type="project" value="InterPro"/>
</dbReference>
<dbReference type="PANTHER" id="PTHR21432">
    <property type="entry name" value="ACETYL-COA HYDROLASE-RELATED"/>
    <property type="match status" value="1"/>
</dbReference>
<proteinExistence type="predicted"/>
<dbReference type="SUPFAM" id="SSF100950">
    <property type="entry name" value="NagB/RpiA/CoA transferase-like"/>
    <property type="match status" value="2"/>
</dbReference>
<dbReference type="Gene3D" id="3.40.1080.10">
    <property type="entry name" value="Glutaconate Coenzyme A-transferase"/>
    <property type="match status" value="1"/>
</dbReference>
<protein>
    <submittedName>
        <fullName evidence="2">4-hydroxybutyrate CoA transferase</fullName>
    </submittedName>
</protein>
<dbReference type="RefSeq" id="WP_068946453.1">
    <property type="nucleotide sequence ID" value="NZ_CP070625.1"/>
</dbReference>
<dbReference type="AlphaFoldDB" id="A0AAD3WS44"/>
<evidence type="ECO:0000313" key="3">
    <source>
        <dbReference type="Proteomes" id="UP000480943"/>
    </source>
</evidence>
<dbReference type="Pfam" id="PF13336">
    <property type="entry name" value="AcetylCoA_hyd_C"/>
    <property type="match status" value="1"/>
</dbReference>
<dbReference type="InterPro" id="IPR037171">
    <property type="entry name" value="NagB/RpiA_transferase-like"/>
</dbReference>
<organism evidence="2 3">
    <name type="scientific">Photobacterium damselae subsp. damselae</name>
    <name type="common">Listonella damsela</name>
    <dbReference type="NCBI Taxonomy" id="85581"/>
    <lineage>
        <taxon>Bacteria</taxon>
        <taxon>Pseudomonadati</taxon>
        <taxon>Pseudomonadota</taxon>
        <taxon>Gammaproteobacteria</taxon>
        <taxon>Vibrionales</taxon>
        <taxon>Vibrionaceae</taxon>
        <taxon>Photobacterium</taxon>
    </lineage>
</organism>
<name>A0AAD3WS44_PHODD</name>